<dbReference type="InterPro" id="IPR036412">
    <property type="entry name" value="HAD-like_sf"/>
</dbReference>
<accession>A0A485C7D4</accession>
<evidence type="ECO:0000313" key="3">
    <source>
        <dbReference type="Proteomes" id="UP000345637"/>
    </source>
</evidence>
<dbReference type="Proteomes" id="UP000345637">
    <property type="component" value="Unassembled WGS sequence"/>
</dbReference>
<proteinExistence type="predicted"/>
<dbReference type="Gene3D" id="3.40.50.1000">
    <property type="entry name" value="HAD superfamily/HAD-like"/>
    <property type="match status" value="1"/>
</dbReference>
<dbReference type="GO" id="GO:0016787">
    <property type="term" value="F:hydrolase activity"/>
    <property type="evidence" value="ECO:0007669"/>
    <property type="project" value="UniProtKB-KW"/>
</dbReference>
<dbReference type="AlphaFoldDB" id="A0A485C7D4"/>
<keyword evidence="1" id="KW-0479">Metal-binding</keyword>
<dbReference type="GO" id="GO:0046872">
    <property type="term" value="F:metal ion binding"/>
    <property type="evidence" value="ECO:0007669"/>
    <property type="project" value="UniProtKB-KW"/>
</dbReference>
<dbReference type="InterPro" id="IPR023214">
    <property type="entry name" value="HAD_sf"/>
</dbReference>
<protein>
    <submittedName>
        <fullName evidence="2">Phosphatase YfbT</fullName>
        <ecNumber evidence="2">3.1.3.-</ecNumber>
    </submittedName>
</protein>
<dbReference type="SUPFAM" id="SSF56784">
    <property type="entry name" value="HAD-like"/>
    <property type="match status" value="1"/>
</dbReference>
<reference evidence="2 3" key="1">
    <citation type="submission" date="2019-03" db="EMBL/GenBank/DDBJ databases">
        <authorList>
            <consortium name="Pathogen Informatics"/>
        </authorList>
    </citation>
    <scope>NUCLEOTIDE SEQUENCE [LARGE SCALE GENOMIC DNA]</scope>
    <source>
        <strain evidence="2 3">NCTC12998</strain>
    </source>
</reference>
<evidence type="ECO:0000256" key="1">
    <source>
        <dbReference type="ARBA" id="ARBA00022723"/>
    </source>
</evidence>
<gene>
    <name evidence="2" type="primary">yfbT_2</name>
    <name evidence="2" type="ORF">NCTC12998_05464</name>
</gene>
<evidence type="ECO:0000313" key="2">
    <source>
        <dbReference type="EMBL" id="VFS80206.1"/>
    </source>
</evidence>
<dbReference type="EMBL" id="CAADJE010000025">
    <property type="protein sequence ID" value="VFS80206.1"/>
    <property type="molecule type" value="Genomic_DNA"/>
</dbReference>
<name>A0A485C7D4_RAOPL</name>
<organism evidence="2 3">
    <name type="scientific">Raoultella planticola</name>
    <name type="common">Klebsiella planticola</name>
    <dbReference type="NCBI Taxonomy" id="575"/>
    <lineage>
        <taxon>Bacteria</taxon>
        <taxon>Pseudomonadati</taxon>
        <taxon>Pseudomonadota</taxon>
        <taxon>Gammaproteobacteria</taxon>
        <taxon>Enterobacterales</taxon>
        <taxon>Enterobacteriaceae</taxon>
        <taxon>Klebsiella/Raoultella group</taxon>
        <taxon>Raoultella</taxon>
    </lineage>
</organism>
<sequence length="53" mass="5389">MKAVEAADTDGITALPGAVALLTTLDEAGIPWAIVTSGSVPVAHARYRRRGAA</sequence>
<dbReference type="EC" id="3.1.3.-" evidence="2"/>
<keyword evidence="2" id="KW-0378">Hydrolase</keyword>